<evidence type="ECO:0000256" key="1">
    <source>
        <dbReference type="SAM" id="Phobius"/>
    </source>
</evidence>
<keyword evidence="1" id="KW-1133">Transmembrane helix</keyword>
<feature type="transmembrane region" description="Helical" evidence="1">
    <location>
        <begin position="45"/>
        <end position="65"/>
    </location>
</feature>
<dbReference type="Proteomes" id="UP000238042">
    <property type="component" value="Unassembled WGS sequence"/>
</dbReference>
<accession>A0A2S8A7M7</accession>
<feature type="transmembrane region" description="Helical" evidence="1">
    <location>
        <begin position="12"/>
        <end position="33"/>
    </location>
</feature>
<reference evidence="2 3" key="1">
    <citation type="submission" date="2018-02" db="EMBL/GenBank/DDBJ databases">
        <title>Genome sequences of Apibacter spp., gut symbionts of Asian honey bees.</title>
        <authorList>
            <person name="Kwong W.K."/>
            <person name="Steele M.I."/>
            <person name="Moran N.A."/>
        </authorList>
    </citation>
    <scope>NUCLEOTIDE SEQUENCE [LARGE SCALE GENOMIC DNA]</scope>
    <source>
        <strain evidence="3">wkB301</strain>
    </source>
</reference>
<gene>
    <name evidence="2" type="ORF">C4S77_11895</name>
</gene>
<keyword evidence="1" id="KW-0472">Membrane</keyword>
<comment type="caution">
    <text evidence="2">The sequence shown here is derived from an EMBL/GenBank/DDBJ whole genome shotgun (WGS) entry which is preliminary data.</text>
</comment>
<evidence type="ECO:0000313" key="2">
    <source>
        <dbReference type="EMBL" id="PQL90574.1"/>
    </source>
</evidence>
<feature type="transmembrane region" description="Helical" evidence="1">
    <location>
        <begin position="72"/>
        <end position="91"/>
    </location>
</feature>
<organism evidence="2 3">
    <name type="scientific">Apibacter adventoris</name>
    <dbReference type="NCBI Taxonomy" id="1679466"/>
    <lineage>
        <taxon>Bacteria</taxon>
        <taxon>Pseudomonadati</taxon>
        <taxon>Bacteroidota</taxon>
        <taxon>Flavobacteriia</taxon>
        <taxon>Flavobacteriales</taxon>
        <taxon>Weeksellaceae</taxon>
        <taxon>Apibacter</taxon>
    </lineage>
</organism>
<proteinExistence type="predicted"/>
<sequence length="94" mass="11240">MKVVFYLLTKRSLLELLIILIISFMLFILYFGGFPYGEWIALNTYPFFAGIISWIIVKIIAYIFKIKNTLKYNLFMFLVSILLCIFFMYILKKI</sequence>
<keyword evidence="3" id="KW-1185">Reference proteome</keyword>
<evidence type="ECO:0000313" key="3">
    <source>
        <dbReference type="Proteomes" id="UP000238042"/>
    </source>
</evidence>
<keyword evidence="1" id="KW-0812">Transmembrane</keyword>
<protein>
    <submittedName>
        <fullName evidence="2">Uncharacterized protein</fullName>
    </submittedName>
</protein>
<name>A0A2S8A7M7_9FLAO</name>
<dbReference type="EMBL" id="PSZM01000046">
    <property type="protein sequence ID" value="PQL90574.1"/>
    <property type="molecule type" value="Genomic_DNA"/>
</dbReference>
<dbReference type="AlphaFoldDB" id="A0A2S8A7M7"/>